<dbReference type="AlphaFoldDB" id="A0AAV3AIS9"/>
<dbReference type="PANTHER" id="PTHR32222:SF1">
    <property type="entry name" value="CENTROMERE PROTEIN U"/>
    <property type="match status" value="1"/>
</dbReference>
<dbReference type="Proteomes" id="UP001181693">
    <property type="component" value="Unassembled WGS sequence"/>
</dbReference>
<sequence>MLKDLKRKNAKVPLEIGRKQKRLIEVKDEIIKKQPRLSQLQRKCTELEARQKSIQNTKTFLDNLGELQEVWGVQSTGSYTTSTRHYES</sequence>
<accession>A0AAV3AIS9</accession>
<reference evidence="1" key="1">
    <citation type="thesis" date="2020" institute="ProQuest LLC" country="789 East Eisenhower Parkway, Ann Arbor, MI, USA">
        <title>Comparative Genomics and Chromosome Evolution.</title>
        <authorList>
            <person name="Mudd A.B."/>
        </authorList>
    </citation>
    <scope>NUCLEOTIDE SEQUENCE</scope>
    <source>
        <strain evidence="1">1538</strain>
        <tissue evidence="1">Blood</tissue>
    </source>
</reference>
<comment type="caution">
    <text evidence="1">The sequence shown here is derived from an EMBL/GenBank/DDBJ whole genome shotgun (WGS) entry which is preliminary data.</text>
</comment>
<evidence type="ECO:0000313" key="2">
    <source>
        <dbReference type="Proteomes" id="UP001181693"/>
    </source>
</evidence>
<dbReference type="EMBL" id="DYDO01000003">
    <property type="protein sequence ID" value="DBA29126.1"/>
    <property type="molecule type" value="Genomic_DNA"/>
</dbReference>
<protein>
    <submittedName>
        <fullName evidence="1">Uncharacterized protein</fullName>
    </submittedName>
</protein>
<proteinExistence type="predicted"/>
<gene>
    <name evidence="1" type="ORF">GDO54_009383</name>
</gene>
<name>A0AAV3AIS9_PYXAD</name>
<dbReference type="PANTHER" id="PTHR32222">
    <property type="entry name" value="CENTROMERE PROTEIN U"/>
    <property type="match status" value="1"/>
</dbReference>
<keyword evidence="2" id="KW-1185">Reference proteome</keyword>
<organism evidence="1 2">
    <name type="scientific">Pyxicephalus adspersus</name>
    <name type="common">African bullfrog</name>
    <dbReference type="NCBI Taxonomy" id="30357"/>
    <lineage>
        <taxon>Eukaryota</taxon>
        <taxon>Metazoa</taxon>
        <taxon>Chordata</taxon>
        <taxon>Craniata</taxon>
        <taxon>Vertebrata</taxon>
        <taxon>Euteleostomi</taxon>
        <taxon>Amphibia</taxon>
        <taxon>Batrachia</taxon>
        <taxon>Anura</taxon>
        <taxon>Neobatrachia</taxon>
        <taxon>Ranoidea</taxon>
        <taxon>Pyxicephalidae</taxon>
        <taxon>Pyxicephalinae</taxon>
        <taxon>Pyxicephalus</taxon>
    </lineage>
</organism>
<evidence type="ECO:0000313" key="1">
    <source>
        <dbReference type="EMBL" id="DBA29126.1"/>
    </source>
</evidence>
<dbReference type="GO" id="GO:0005634">
    <property type="term" value="C:nucleus"/>
    <property type="evidence" value="ECO:0007669"/>
    <property type="project" value="TreeGrafter"/>
</dbReference>